<protein>
    <submittedName>
        <fullName evidence="2">Uncharacterized protein</fullName>
    </submittedName>
</protein>
<gene>
    <name evidence="2" type="ORF">R3P38DRAFT_3178518</name>
</gene>
<feature type="region of interest" description="Disordered" evidence="1">
    <location>
        <begin position="257"/>
        <end position="283"/>
    </location>
</feature>
<evidence type="ECO:0000256" key="1">
    <source>
        <dbReference type="SAM" id="MobiDB-lite"/>
    </source>
</evidence>
<dbReference type="EMBL" id="JAWWNJ010000012">
    <property type="protein sequence ID" value="KAK7043561.1"/>
    <property type="molecule type" value="Genomic_DNA"/>
</dbReference>
<feature type="compositionally biased region" description="Basic residues" evidence="1">
    <location>
        <begin position="265"/>
        <end position="275"/>
    </location>
</feature>
<keyword evidence="3" id="KW-1185">Reference proteome</keyword>
<organism evidence="2 3">
    <name type="scientific">Favolaschia claudopus</name>
    <dbReference type="NCBI Taxonomy" id="2862362"/>
    <lineage>
        <taxon>Eukaryota</taxon>
        <taxon>Fungi</taxon>
        <taxon>Dikarya</taxon>
        <taxon>Basidiomycota</taxon>
        <taxon>Agaricomycotina</taxon>
        <taxon>Agaricomycetes</taxon>
        <taxon>Agaricomycetidae</taxon>
        <taxon>Agaricales</taxon>
        <taxon>Marasmiineae</taxon>
        <taxon>Mycenaceae</taxon>
        <taxon>Favolaschia</taxon>
    </lineage>
</organism>
<comment type="caution">
    <text evidence="2">The sequence shown here is derived from an EMBL/GenBank/DDBJ whole genome shotgun (WGS) entry which is preliminary data.</text>
</comment>
<evidence type="ECO:0000313" key="3">
    <source>
        <dbReference type="Proteomes" id="UP001362999"/>
    </source>
</evidence>
<sequence length="283" mass="30566">MVTILLIAPTTPPFAPACAASAYGGSALRPLYSGIPTLLRVSATANSAFKCCTVDVPRLGRCPLVFPAPSLRVLSAPGGTFSSMSTSASMSPSTPASAPHIARAPSLLLPKKCHRALFVRTMPATSGSPPPQSQLYICSSLRLSAPTPRFMMRTPHPRRPPRLLAPPRLPLAHLLSFRRRLLRVPLRHPPSFICDTPSLVLADPPLTLACSFLRHPLALLHEPHLRRSDADAQHSAIRCPPRPPPLTRLDARLRLTSAGPLPRPAHPRSFRRRRTVSSGADSI</sequence>
<proteinExistence type="predicted"/>
<evidence type="ECO:0000313" key="2">
    <source>
        <dbReference type="EMBL" id="KAK7043561.1"/>
    </source>
</evidence>
<dbReference type="Proteomes" id="UP001362999">
    <property type="component" value="Unassembled WGS sequence"/>
</dbReference>
<accession>A0AAW0CWR8</accession>
<dbReference type="AlphaFoldDB" id="A0AAW0CWR8"/>
<reference evidence="2 3" key="1">
    <citation type="journal article" date="2024" name="J Genomics">
        <title>Draft genome sequencing and assembly of Favolaschia claudopus CIRM-BRFM 2984 isolated from oak limbs.</title>
        <authorList>
            <person name="Navarro D."/>
            <person name="Drula E."/>
            <person name="Chaduli D."/>
            <person name="Cazenave R."/>
            <person name="Ahrendt S."/>
            <person name="Wang J."/>
            <person name="Lipzen A."/>
            <person name="Daum C."/>
            <person name="Barry K."/>
            <person name="Grigoriev I.V."/>
            <person name="Favel A."/>
            <person name="Rosso M.N."/>
            <person name="Martin F."/>
        </authorList>
    </citation>
    <scope>NUCLEOTIDE SEQUENCE [LARGE SCALE GENOMIC DNA]</scope>
    <source>
        <strain evidence="2 3">CIRM-BRFM 2984</strain>
    </source>
</reference>
<name>A0AAW0CWR8_9AGAR</name>